<dbReference type="EMBL" id="MFAZ01000005">
    <property type="protein sequence ID" value="OGD88047.1"/>
    <property type="molecule type" value="Genomic_DNA"/>
</dbReference>
<protein>
    <recommendedName>
        <fullName evidence="3">DNA polymerase III delta N-terminal domain-containing protein</fullName>
    </recommendedName>
</protein>
<proteinExistence type="predicted"/>
<dbReference type="SUPFAM" id="SSF48019">
    <property type="entry name" value="post-AAA+ oligomerization domain-like"/>
    <property type="match status" value="1"/>
</dbReference>
<accession>A0A1F5G877</accession>
<dbReference type="Proteomes" id="UP000179102">
    <property type="component" value="Unassembled WGS sequence"/>
</dbReference>
<sequence>MITVLHGTDTISSYNRLSQVLALYKAYRKTYFDKETSEEELNMAFMSRDLFDDKKVIVIKNLLKQNKNLPNHLETAPDGLEIVLWESDELTPKIISKLSRISKIENFKLPAKIFYFLDSLAPGKSKLISELKKLGDEPSLVWNLQNRLLLLILAKLNIGSTPAGKITRRSLAPWQWSKICTQAEKFTINELKSIYNASLKIDYLIKSGQTSLSPTTLLSVMLIKYL</sequence>
<evidence type="ECO:0008006" key="3">
    <source>
        <dbReference type="Google" id="ProtNLM"/>
    </source>
</evidence>
<evidence type="ECO:0000313" key="1">
    <source>
        <dbReference type="EMBL" id="OGD88047.1"/>
    </source>
</evidence>
<reference evidence="1 2" key="1">
    <citation type="journal article" date="2016" name="Nat. Commun.">
        <title>Thousands of microbial genomes shed light on interconnected biogeochemical processes in an aquifer system.</title>
        <authorList>
            <person name="Anantharaman K."/>
            <person name="Brown C.T."/>
            <person name="Hug L.A."/>
            <person name="Sharon I."/>
            <person name="Castelle C.J."/>
            <person name="Probst A.J."/>
            <person name="Thomas B.C."/>
            <person name="Singh A."/>
            <person name="Wilkins M.J."/>
            <person name="Karaoz U."/>
            <person name="Brodie E.L."/>
            <person name="Williams K.H."/>
            <person name="Hubbard S.S."/>
            <person name="Banfield J.F."/>
        </authorList>
    </citation>
    <scope>NUCLEOTIDE SEQUENCE [LARGE SCALE GENOMIC DNA]</scope>
</reference>
<dbReference type="AlphaFoldDB" id="A0A1F5G877"/>
<dbReference type="GO" id="GO:0006260">
    <property type="term" value="P:DNA replication"/>
    <property type="evidence" value="ECO:0007669"/>
    <property type="project" value="InterPro"/>
</dbReference>
<name>A0A1F5G877_9BACT</name>
<gene>
    <name evidence="1" type="ORF">A2870_00460</name>
</gene>
<dbReference type="InterPro" id="IPR008921">
    <property type="entry name" value="DNA_pol3_clamp-load_cplx_C"/>
</dbReference>
<dbReference type="STRING" id="1797711.A2870_00460"/>
<comment type="caution">
    <text evidence="1">The sequence shown here is derived from an EMBL/GenBank/DDBJ whole genome shotgun (WGS) entry which is preliminary data.</text>
</comment>
<organism evidence="1 2">
    <name type="scientific">Candidatus Curtissbacteria bacterium RIFCSPHIGHO2_01_FULL_41_11</name>
    <dbReference type="NCBI Taxonomy" id="1797711"/>
    <lineage>
        <taxon>Bacteria</taxon>
        <taxon>Candidatus Curtissiibacteriota</taxon>
    </lineage>
</organism>
<dbReference type="Gene3D" id="1.20.272.10">
    <property type="match status" value="1"/>
</dbReference>
<dbReference type="GO" id="GO:0003677">
    <property type="term" value="F:DNA binding"/>
    <property type="evidence" value="ECO:0007669"/>
    <property type="project" value="InterPro"/>
</dbReference>
<evidence type="ECO:0000313" key="2">
    <source>
        <dbReference type="Proteomes" id="UP000179102"/>
    </source>
</evidence>